<proteinExistence type="predicted"/>
<protein>
    <submittedName>
        <fullName evidence="1">Uncharacterized protein</fullName>
    </submittedName>
</protein>
<dbReference type="EMBL" id="HBUF01008194">
    <property type="protein sequence ID" value="CAG6607480.1"/>
    <property type="molecule type" value="Transcribed_RNA"/>
</dbReference>
<organism evidence="1">
    <name type="scientific">Cacopsylla melanoneura</name>
    <dbReference type="NCBI Taxonomy" id="428564"/>
    <lineage>
        <taxon>Eukaryota</taxon>
        <taxon>Metazoa</taxon>
        <taxon>Ecdysozoa</taxon>
        <taxon>Arthropoda</taxon>
        <taxon>Hexapoda</taxon>
        <taxon>Insecta</taxon>
        <taxon>Pterygota</taxon>
        <taxon>Neoptera</taxon>
        <taxon>Paraneoptera</taxon>
        <taxon>Hemiptera</taxon>
        <taxon>Sternorrhyncha</taxon>
        <taxon>Psylloidea</taxon>
        <taxon>Psyllidae</taxon>
        <taxon>Psyllinae</taxon>
        <taxon>Cacopsylla</taxon>
    </lineage>
</organism>
<sequence>MKITMTCSNLVTFKIIVPSFLATLLNITLPDSLIISSNSILRLNQRKTKSNMEKSHSFTLHSTPMFISLKFNFSVSNINLFEYHTKFQESITKDFNQQILWT</sequence>
<name>A0A8D8PMZ7_9HEMI</name>
<reference evidence="1" key="1">
    <citation type="submission" date="2021-05" db="EMBL/GenBank/DDBJ databases">
        <authorList>
            <person name="Alioto T."/>
            <person name="Alioto T."/>
            <person name="Gomez Garrido J."/>
        </authorList>
    </citation>
    <scope>NUCLEOTIDE SEQUENCE</scope>
</reference>
<accession>A0A8D8PMZ7</accession>
<evidence type="ECO:0000313" key="1">
    <source>
        <dbReference type="EMBL" id="CAG6607480.1"/>
    </source>
</evidence>
<dbReference type="AlphaFoldDB" id="A0A8D8PMZ7"/>